<evidence type="ECO:0000256" key="2">
    <source>
        <dbReference type="SAM" id="Phobius"/>
    </source>
</evidence>
<keyword evidence="4" id="KW-1185">Reference proteome</keyword>
<dbReference type="EMBL" id="MCGE01000013">
    <property type="protein sequence ID" value="ORZ15087.1"/>
    <property type="molecule type" value="Genomic_DNA"/>
</dbReference>
<feature type="compositionally biased region" description="Low complexity" evidence="1">
    <location>
        <begin position="366"/>
        <end position="385"/>
    </location>
</feature>
<reference evidence="3 4" key="1">
    <citation type="submission" date="2016-07" db="EMBL/GenBank/DDBJ databases">
        <title>Pervasive Adenine N6-methylation of Active Genes in Fungi.</title>
        <authorList>
            <consortium name="DOE Joint Genome Institute"/>
            <person name="Mondo S.J."/>
            <person name="Dannebaum R.O."/>
            <person name="Kuo R.C."/>
            <person name="Labutti K."/>
            <person name="Haridas S."/>
            <person name="Kuo A."/>
            <person name="Salamov A."/>
            <person name="Ahrendt S.R."/>
            <person name="Lipzen A."/>
            <person name="Sullivan W."/>
            <person name="Andreopoulos W.B."/>
            <person name="Clum A."/>
            <person name="Lindquist E."/>
            <person name="Daum C."/>
            <person name="Ramamoorthy G.K."/>
            <person name="Gryganskyi A."/>
            <person name="Culley D."/>
            <person name="Magnuson J.K."/>
            <person name="James T.Y."/>
            <person name="O'Malley M.A."/>
            <person name="Stajich J.E."/>
            <person name="Spatafora J.W."/>
            <person name="Visel A."/>
            <person name="Grigoriev I.V."/>
        </authorList>
    </citation>
    <scope>NUCLEOTIDE SEQUENCE [LARGE SCALE GENOMIC DNA]</scope>
    <source>
        <strain evidence="3 4">NRRL 1336</strain>
    </source>
</reference>
<organism evidence="3 4">
    <name type="scientific">Absidia repens</name>
    <dbReference type="NCBI Taxonomy" id="90262"/>
    <lineage>
        <taxon>Eukaryota</taxon>
        <taxon>Fungi</taxon>
        <taxon>Fungi incertae sedis</taxon>
        <taxon>Mucoromycota</taxon>
        <taxon>Mucoromycotina</taxon>
        <taxon>Mucoromycetes</taxon>
        <taxon>Mucorales</taxon>
        <taxon>Cunninghamellaceae</taxon>
        <taxon>Absidia</taxon>
    </lineage>
</organism>
<feature type="region of interest" description="Disordered" evidence="1">
    <location>
        <begin position="331"/>
        <end position="385"/>
    </location>
</feature>
<comment type="caution">
    <text evidence="3">The sequence shown here is derived from an EMBL/GenBank/DDBJ whole genome shotgun (WGS) entry which is preliminary data.</text>
</comment>
<keyword evidence="2" id="KW-1133">Transmembrane helix</keyword>
<name>A0A1X2IED6_9FUNG</name>
<feature type="compositionally biased region" description="Polar residues" evidence="1">
    <location>
        <begin position="338"/>
        <end position="354"/>
    </location>
</feature>
<keyword evidence="2" id="KW-0472">Membrane</keyword>
<proteinExistence type="predicted"/>
<feature type="transmembrane region" description="Helical" evidence="2">
    <location>
        <begin position="175"/>
        <end position="202"/>
    </location>
</feature>
<protein>
    <submittedName>
        <fullName evidence="3">Uncharacterized protein</fullName>
    </submittedName>
</protein>
<feature type="region of interest" description="Disordered" evidence="1">
    <location>
        <begin position="137"/>
        <end position="167"/>
    </location>
</feature>
<accession>A0A1X2IED6</accession>
<keyword evidence="2" id="KW-0812">Transmembrane</keyword>
<feature type="compositionally biased region" description="Low complexity" evidence="1">
    <location>
        <begin position="144"/>
        <end position="166"/>
    </location>
</feature>
<dbReference type="AlphaFoldDB" id="A0A1X2IED6"/>
<dbReference type="Proteomes" id="UP000193560">
    <property type="component" value="Unassembled WGS sequence"/>
</dbReference>
<evidence type="ECO:0000313" key="4">
    <source>
        <dbReference type="Proteomes" id="UP000193560"/>
    </source>
</evidence>
<sequence length="385" mass="42457">MSSENSQDASYECAQMGNQFPYCSPLTTDTWVNGSSHQFVWNFNFPFYVSSNTINLQMYYIKNYQYTPIKNWANLTTSDGALPVTVDDTWFPSVTYNNNKTWHLYLYYLPTGMNASAELQNTNSLYPRPYNFSVIQLPSPQPPGSNTTNPNDTNPTNSNTPSSYSSDQHSGLPGWGIALIVIAAVTVTAALGILAWAFLVYLPRKRQQKRHINGGDIKMHGGPGGSYPTAPNEKEAAESIYSDSPIVVAGLRSSVSVGGATTAPSSISYRPDSPSYPSIHHLTSLHSNDTMTMAESLRQMIHRPDWTTTDEDMDEEKRRRLGEELLQRQLAEDGATTMVKQTQPSKLKSMTSQIPKARTAIVVAESSDSLSHSSSTTSLSVNPSR</sequence>
<dbReference type="OrthoDB" id="2278929at2759"/>
<evidence type="ECO:0000313" key="3">
    <source>
        <dbReference type="EMBL" id="ORZ15087.1"/>
    </source>
</evidence>
<dbReference type="STRING" id="90262.A0A1X2IED6"/>
<evidence type="ECO:0000256" key="1">
    <source>
        <dbReference type="SAM" id="MobiDB-lite"/>
    </source>
</evidence>
<gene>
    <name evidence="3" type="ORF">BCR42DRAFT_392988</name>
</gene>